<feature type="transmembrane region" description="Helical" evidence="2">
    <location>
        <begin position="525"/>
        <end position="550"/>
    </location>
</feature>
<keyword evidence="2" id="KW-0812">Transmembrane</keyword>
<keyword evidence="2" id="KW-0472">Membrane</keyword>
<feature type="compositionally biased region" description="Acidic residues" evidence="1">
    <location>
        <begin position="41"/>
        <end position="61"/>
    </location>
</feature>
<protein>
    <submittedName>
        <fullName evidence="3">UPF0481 protein</fullName>
    </submittedName>
</protein>
<dbReference type="EMBL" id="CP136890">
    <property type="protein sequence ID" value="WOK95237.1"/>
    <property type="molecule type" value="Genomic_DNA"/>
</dbReference>
<evidence type="ECO:0000313" key="3">
    <source>
        <dbReference type="EMBL" id="WOK95237.1"/>
    </source>
</evidence>
<feature type="compositionally biased region" description="Pro residues" evidence="1">
    <location>
        <begin position="65"/>
        <end position="82"/>
    </location>
</feature>
<evidence type="ECO:0000256" key="2">
    <source>
        <dbReference type="SAM" id="Phobius"/>
    </source>
</evidence>
<reference evidence="3 4" key="1">
    <citation type="submission" date="2023-10" db="EMBL/GenBank/DDBJ databases">
        <title>Chromosome-scale genome assembly provides insights into flower coloration mechanisms of Canna indica.</title>
        <authorList>
            <person name="Li C."/>
        </authorList>
    </citation>
    <scope>NUCLEOTIDE SEQUENCE [LARGE SCALE GENOMIC DNA]</scope>
    <source>
        <tissue evidence="3">Flower</tissue>
    </source>
</reference>
<keyword evidence="2" id="KW-1133">Transmembrane helix</keyword>
<dbReference type="InterPro" id="IPR004158">
    <property type="entry name" value="DUF247_pln"/>
</dbReference>
<dbReference type="PANTHER" id="PTHR31170:SF25">
    <property type="entry name" value="BNAA09G04570D PROTEIN"/>
    <property type="match status" value="1"/>
</dbReference>
<dbReference type="Proteomes" id="UP001327560">
    <property type="component" value="Chromosome 1"/>
</dbReference>
<sequence length="556" mass="63484">MAGLGCSSTNETTLERKQVIQLDQSSTDGDAHAKKSTIKSDEEDDFDDDFSDDEFDDEEDDNKLPQPPIKGRPWKPPPPPPSAVLQKKVHWNPPILNTAEIWLGKMRAKMTTACNQNQRPPPRTGFSVSDAFWKTDPAAYQPRVVGIGPQQQRNDPRLIVTDDDKWRCVRFLLSRHSPLLSLDADRLLKLAVEKIRSKEAFARRRYATNITMDSYSFVEMLLLDAGFVLHVLLVSLRTMEIITDPKMEEEVDEKEEENDKVIDPLICELRQGESIKLDLLLLENQIPFFVIQDLFDLIKYPGISHVSLAELALELFDDLHPKKNAKFSPKFAGDDGKGVLHLLHLYHSALVPSPYYRMTDAECWNAHSYSSSSSIAEQLHVPSARKLQKLTVRFREKEDASSFLDVSFRNGVLEIPALRLFRYSNVVFRNLAAFEESRASSYVTDYLSFMECLVQSKQNLRLLQSVGAVENRMGADAVAAKFFNQVCCQVDRSRRSSYLAPLYRAIGEHCDRRRSRWSAGLKRNYLLGLVLLYSLALLSLICLQTIYTLIQYYDHK</sequence>
<gene>
    <name evidence="3" type="ORF">Cni_G03944</name>
</gene>
<dbReference type="Pfam" id="PF03140">
    <property type="entry name" value="DUF247"/>
    <property type="match status" value="1"/>
</dbReference>
<keyword evidence="4" id="KW-1185">Reference proteome</keyword>
<feature type="compositionally biased region" description="Polar residues" evidence="1">
    <location>
        <begin position="1"/>
        <end position="12"/>
    </location>
</feature>
<evidence type="ECO:0000313" key="4">
    <source>
        <dbReference type="Proteomes" id="UP001327560"/>
    </source>
</evidence>
<dbReference type="PANTHER" id="PTHR31170">
    <property type="entry name" value="BNAC04G53230D PROTEIN"/>
    <property type="match status" value="1"/>
</dbReference>
<name>A0AAQ3JUL7_9LILI</name>
<dbReference type="AlphaFoldDB" id="A0AAQ3JUL7"/>
<accession>A0AAQ3JUL7</accession>
<proteinExistence type="predicted"/>
<organism evidence="3 4">
    <name type="scientific">Canna indica</name>
    <name type="common">Indian-shot</name>
    <dbReference type="NCBI Taxonomy" id="4628"/>
    <lineage>
        <taxon>Eukaryota</taxon>
        <taxon>Viridiplantae</taxon>
        <taxon>Streptophyta</taxon>
        <taxon>Embryophyta</taxon>
        <taxon>Tracheophyta</taxon>
        <taxon>Spermatophyta</taxon>
        <taxon>Magnoliopsida</taxon>
        <taxon>Liliopsida</taxon>
        <taxon>Zingiberales</taxon>
        <taxon>Cannaceae</taxon>
        <taxon>Canna</taxon>
    </lineage>
</organism>
<feature type="region of interest" description="Disordered" evidence="1">
    <location>
        <begin position="1"/>
        <end position="90"/>
    </location>
</feature>
<evidence type="ECO:0000256" key="1">
    <source>
        <dbReference type="SAM" id="MobiDB-lite"/>
    </source>
</evidence>